<dbReference type="Gene3D" id="3.30.565.10">
    <property type="entry name" value="Histidine kinase-like ATPase, C-terminal domain"/>
    <property type="match status" value="1"/>
</dbReference>
<feature type="domain" description="Histidine kinase/HSP90-like ATPase" evidence="1">
    <location>
        <begin position="33"/>
        <end position="124"/>
    </location>
</feature>
<name>A0A1S9PHH1_9SPHI</name>
<dbReference type="SUPFAM" id="SSF55874">
    <property type="entry name" value="ATPase domain of HSP90 chaperone/DNA topoisomerase II/histidine kinase"/>
    <property type="match status" value="1"/>
</dbReference>
<dbReference type="RefSeq" id="WP_078347649.1">
    <property type="nucleotide sequence ID" value="NZ_MBTF01000007.1"/>
</dbReference>
<reference evidence="2 3" key="1">
    <citation type="submission" date="2016-07" db="EMBL/GenBank/DDBJ databases">
        <title>Genomic analysis of zinc-resistant bacterium Mucilaginibacter pedocola TBZ30.</title>
        <authorList>
            <person name="Huang J."/>
            <person name="Tang J."/>
        </authorList>
    </citation>
    <scope>NUCLEOTIDE SEQUENCE [LARGE SCALE GENOMIC DNA]</scope>
    <source>
        <strain evidence="2 3">TBZ30</strain>
    </source>
</reference>
<dbReference type="EMBL" id="MBTF01000007">
    <property type="protein sequence ID" value="OOQ60369.1"/>
    <property type="molecule type" value="Genomic_DNA"/>
</dbReference>
<proteinExistence type="predicted"/>
<dbReference type="InterPro" id="IPR003594">
    <property type="entry name" value="HATPase_dom"/>
</dbReference>
<comment type="caution">
    <text evidence="2">The sequence shown here is derived from an EMBL/GenBank/DDBJ whole genome shotgun (WGS) entry which is preliminary data.</text>
</comment>
<dbReference type="AlphaFoldDB" id="A0A1S9PHH1"/>
<accession>A0A1S9PHH1</accession>
<sequence length="128" mass="13534">MRIIPVQQRFDFQEVSKEVLALSAALKMPTLKQTQLLTAASELVNNMISFAKGGLVYVSTLSGGSKGILMVFEDKGPGIDNVDLAMVKGFSTIGNAGLGLSNAKQLCDEFHIKTTSGSGTIVTIVKQG</sequence>
<dbReference type="InterPro" id="IPR036890">
    <property type="entry name" value="HATPase_C_sf"/>
</dbReference>
<evidence type="ECO:0000313" key="2">
    <source>
        <dbReference type="EMBL" id="OOQ60369.1"/>
    </source>
</evidence>
<protein>
    <recommendedName>
        <fullName evidence="1">Histidine kinase/HSP90-like ATPase domain-containing protein</fullName>
    </recommendedName>
</protein>
<dbReference type="STRING" id="1792845.BC343_25440"/>
<evidence type="ECO:0000259" key="1">
    <source>
        <dbReference type="Pfam" id="PF02518"/>
    </source>
</evidence>
<organism evidence="2 3">
    <name type="scientific">Mucilaginibacter pedocola</name>
    <dbReference type="NCBI Taxonomy" id="1792845"/>
    <lineage>
        <taxon>Bacteria</taxon>
        <taxon>Pseudomonadati</taxon>
        <taxon>Bacteroidota</taxon>
        <taxon>Sphingobacteriia</taxon>
        <taxon>Sphingobacteriales</taxon>
        <taxon>Sphingobacteriaceae</taxon>
        <taxon>Mucilaginibacter</taxon>
    </lineage>
</organism>
<evidence type="ECO:0000313" key="3">
    <source>
        <dbReference type="Proteomes" id="UP000189739"/>
    </source>
</evidence>
<keyword evidence="3" id="KW-1185">Reference proteome</keyword>
<dbReference type="OrthoDB" id="9797578at2"/>
<gene>
    <name evidence="2" type="ORF">BC343_25440</name>
</gene>
<dbReference type="Pfam" id="PF02518">
    <property type="entry name" value="HATPase_c"/>
    <property type="match status" value="1"/>
</dbReference>
<dbReference type="Proteomes" id="UP000189739">
    <property type="component" value="Unassembled WGS sequence"/>
</dbReference>